<feature type="region of interest" description="Disordered" evidence="3">
    <location>
        <begin position="249"/>
        <end position="300"/>
    </location>
</feature>
<dbReference type="Gene3D" id="1.10.10.60">
    <property type="entry name" value="Homeodomain-like"/>
    <property type="match status" value="1"/>
</dbReference>
<dbReference type="Gene3D" id="3.40.250.10">
    <property type="entry name" value="Rhodanese-like domain"/>
    <property type="match status" value="1"/>
</dbReference>
<dbReference type="InterPro" id="IPR036873">
    <property type="entry name" value="Rhodanese-like_dom_sf"/>
</dbReference>
<dbReference type="Pfam" id="PF00581">
    <property type="entry name" value="Rhodanese"/>
    <property type="match status" value="1"/>
</dbReference>
<feature type="DNA-binding region" description="Homeobox" evidence="1">
    <location>
        <begin position="516"/>
        <end position="558"/>
    </location>
</feature>
<comment type="subcellular location">
    <subcellularLocation>
        <location evidence="1 2">Nucleus</location>
    </subcellularLocation>
</comment>
<dbReference type="InterPro" id="IPR009057">
    <property type="entry name" value="Homeodomain-like_sf"/>
</dbReference>
<gene>
    <name evidence="6" type="ORF">ESCO_001191</name>
</gene>
<evidence type="ECO:0000259" key="4">
    <source>
        <dbReference type="PROSITE" id="PS50071"/>
    </source>
</evidence>
<dbReference type="SUPFAM" id="SSF46689">
    <property type="entry name" value="Homeodomain-like"/>
    <property type="match status" value="1"/>
</dbReference>
<evidence type="ECO:0000313" key="6">
    <source>
        <dbReference type="EMBL" id="KOS18889.1"/>
    </source>
</evidence>
<keyword evidence="1 2" id="KW-0371">Homeobox</keyword>
<dbReference type="AlphaFoldDB" id="A0A0M9VTJ8"/>
<feature type="region of interest" description="Disordered" evidence="3">
    <location>
        <begin position="744"/>
        <end position="768"/>
    </location>
</feature>
<dbReference type="CDD" id="cd00086">
    <property type="entry name" value="homeodomain"/>
    <property type="match status" value="1"/>
</dbReference>
<proteinExistence type="predicted"/>
<dbReference type="PROSITE" id="PS50206">
    <property type="entry name" value="RHODANESE_3"/>
    <property type="match status" value="1"/>
</dbReference>
<comment type="caution">
    <text evidence="6">The sequence shown here is derived from an EMBL/GenBank/DDBJ whole genome shotgun (WGS) entry which is preliminary data.</text>
</comment>
<keyword evidence="7" id="KW-1185">Reference proteome</keyword>
<dbReference type="SMART" id="SM00389">
    <property type="entry name" value="HOX"/>
    <property type="match status" value="1"/>
</dbReference>
<sequence>MRSRSATHDISRTAFHVKHIGQFARRLEDSAARAFPNRGRTSQRYKNVQVLLLHWASDDLFVLPELEDLEKCLRDHYAFGTDIFAIPSENSHLELMMRIGQLLQGHESQDTLFIIYYGGHARIDESRQSTWCASDVLILLDCCAGAASATFPAGDSITETISASSWNAIAPDPGRYSFTNALIEILQEWQMRAFSAAMLHAELLARLKHPRPVAINGKLFEARSTPVHFMMTSNHRVPSIELSRLAPREAFPKDKRPPVPPRLTGFVPGAGREAGAPVTRQQEASPFGAPPSADGPILKEPTEDVPHVMISLALEGDQRLDMHAWEQWLNAFPALAKYVKIQGVFKSHSTLMLVSLPVMIWDLLPEDPATSFVAFIRSNNMAPQIFQQGPEPIPAPTPTPTPASASAPARRAETALVPDTASLTSGFSGTTLAATETGGRSMQHVGPHHVFSPGFTPPSYLTAAPSRHRPPSAQSPQLISMQAIPNKQQSQRRTTFGADVPPPKNFAAHVEKRLEEYYHLQPLPNDSESAFIASNLGIEPLHLEVWFHHRRQRDAAAVGPSTTAIKAQAAMEILPPDLDQLLEISPPGHSLILDTRSPSEFEKSLISGAINMRVPLSFLGSATPDMVEQSFADKQSRHVFAGWREARCIVVYSGGPESAQHCAPVATALWHNLLQDGWKGKVFVLKTSYEDFSSMFDGRTARGKAAAAASSPRPMIDHGTTAMAEEGMNQFEEWLAGLENKAQAGDMPFSHDHGHDHDHDHDQQQQREHELELEFRSRCPDLHYRAQQDSFPQVPYGRDSPEFKAQLVESLDRGLSKIRSHALSEPAPLSLAPHGSKWAGMGMGMGMGASGGHDEMEEYVEIDKVRADEVTASAGSVSSVSSGKASGEEAPRRGFNLLDKMLRRS</sequence>
<dbReference type="OrthoDB" id="4760831at2759"/>
<name>A0A0M9VTJ8_ESCWE</name>
<feature type="region of interest" description="Disordered" evidence="3">
    <location>
        <begin position="387"/>
        <end position="413"/>
    </location>
</feature>
<protein>
    <recommendedName>
        <fullName evidence="8">Homeobox domain-containing protein</fullName>
    </recommendedName>
</protein>
<organism evidence="6 7">
    <name type="scientific">Escovopsis weberi</name>
    <dbReference type="NCBI Taxonomy" id="150374"/>
    <lineage>
        <taxon>Eukaryota</taxon>
        <taxon>Fungi</taxon>
        <taxon>Dikarya</taxon>
        <taxon>Ascomycota</taxon>
        <taxon>Pezizomycotina</taxon>
        <taxon>Sordariomycetes</taxon>
        <taxon>Hypocreomycetidae</taxon>
        <taxon>Hypocreales</taxon>
        <taxon>Hypocreaceae</taxon>
        <taxon>Escovopsis</taxon>
    </lineage>
</organism>
<dbReference type="InterPro" id="IPR001763">
    <property type="entry name" value="Rhodanese-like_dom"/>
</dbReference>
<dbReference type="STRING" id="150374.A0A0M9VTJ8"/>
<evidence type="ECO:0000256" key="2">
    <source>
        <dbReference type="RuleBase" id="RU000682"/>
    </source>
</evidence>
<evidence type="ECO:0000313" key="7">
    <source>
        <dbReference type="Proteomes" id="UP000053831"/>
    </source>
</evidence>
<reference evidence="6 7" key="1">
    <citation type="submission" date="2015-07" db="EMBL/GenBank/DDBJ databases">
        <title>The genome of the fungus Escovopsis weberi, a specialized disease agent of ant agriculture.</title>
        <authorList>
            <person name="de Man T.J."/>
            <person name="Stajich J.E."/>
            <person name="Kubicek C.P."/>
            <person name="Chenthamara K."/>
            <person name="Atanasova L."/>
            <person name="Druzhinina I.S."/>
            <person name="Birnbaum S."/>
            <person name="Barribeau S.M."/>
            <person name="Teiling C."/>
            <person name="Suen G."/>
            <person name="Currie C."/>
            <person name="Gerardo N.M."/>
        </authorList>
    </citation>
    <scope>NUCLEOTIDE SEQUENCE [LARGE SCALE GENOMIC DNA]</scope>
</reference>
<evidence type="ECO:0000256" key="3">
    <source>
        <dbReference type="SAM" id="MobiDB-lite"/>
    </source>
</evidence>
<evidence type="ECO:0000259" key="5">
    <source>
        <dbReference type="PROSITE" id="PS50206"/>
    </source>
</evidence>
<feature type="region of interest" description="Disordered" evidence="3">
    <location>
        <begin position="871"/>
        <end position="905"/>
    </location>
</feature>
<dbReference type="InterPro" id="IPR001356">
    <property type="entry name" value="HD"/>
</dbReference>
<dbReference type="GO" id="GO:0003677">
    <property type="term" value="F:DNA binding"/>
    <property type="evidence" value="ECO:0007669"/>
    <property type="project" value="UniProtKB-UniRule"/>
</dbReference>
<dbReference type="GO" id="GO:0005634">
    <property type="term" value="C:nucleus"/>
    <property type="evidence" value="ECO:0007669"/>
    <property type="project" value="UniProtKB-SubCell"/>
</dbReference>
<keyword evidence="1 2" id="KW-0539">Nucleus</keyword>
<evidence type="ECO:0008006" key="8">
    <source>
        <dbReference type="Google" id="ProtNLM"/>
    </source>
</evidence>
<dbReference type="PROSITE" id="PS50071">
    <property type="entry name" value="HOMEOBOX_2"/>
    <property type="match status" value="1"/>
</dbReference>
<dbReference type="Pfam" id="PF00046">
    <property type="entry name" value="Homeodomain"/>
    <property type="match status" value="1"/>
</dbReference>
<dbReference type="EMBL" id="LGSR01000020">
    <property type="protein sequence ID" value="KOS18889.1"/>
    <property type="molecule type" value="Genomic_DNA"/>
</dbReference>
<evidence type="ECO:0000256" key="1">
    <source>
        <dbReference type="PROSITE-ProRule" id="PRU00108"/>
    </source>
</evidence>
<dbReference type="Proteomes" id="UP000053831">
    <property type="component" value="Unassembled WGS sequence"/>
</dbReference>
<keyword evidence="1 2" id="KW-0238">DNA-binding</keyword>
<feature type="domain" description="Homeobox" evidence="4">
    <location>
        <begin position="514"/>
        <end position="557"/>
    </location>
</feature>
<feature type="compositionally biased region" description="Low complexity" evidence="3">
    <location>
        <begin position="871"/>
        <end position="885"/>
    </location>
</feature>
<accession>A0A0M9VTJ8</accession>
<feature type="compositionally biased region" description="Pro residues" evidence="3">
    <location>
        <begin position="391"/>
        <end position="401"/>
    </location>
</feature>
<feature type="compositionally biased region" description="Basic and acidic residues" evidence="3">
    <location>
        <begin position="749"/>
        <end position="768"/>
    </location>
</feature>
<feature type="domain" description="Rhodanese" evidence="5">
    <location>
        <begin position="586"/>
        <end position="701"/>
    </location>
</feature>
<dbReference type="SUPFAM" id="SSF52821">
    <property type="entry name" value="Rhodanese/Cell cycle control phosphatase"/>
    <property type="match status" value="1"/>
</dbReference>